<evidence type="ECO:0000313" key="2">
    <source>
        <dbReference type="EMBL" id="VDN90091.1"/>
    </source>
</evidence>
<dbReference type="EMBL" id="UZAD01013143">
    <property type="protein sequence ID" value="VDN90091.1"/>
    <property type="molecule type" value="Genomic_DNA"/>
</dbReference>
<feature type="signal peptide" evidence="1">
    <location>
        <begin position="1"/>
        <end position="17"/>
    </location>
</feature>
<name>A0A158PR04_BRUPA</name>
<organism evidence="4">
    <name type="scientific">Brugia pahangi</name>
    <name type="common">Filarial nematode worm</name>
    <dbReference type="NCBI Taxonomy" id="6280"/>
    <lineage>
        <taxon>Eukaryota</taxon>
        <taxon>Metazoa</taxon>
        <taxon>Ecdysozoa</taxon>
        <taxon>Nematoda</taxon>
        <taxon>Chromadorea</taxon>
        <taxon>Rhabditida</taxon>
        <taxon>Spirurina</taxon>
        <taxon>Spiruromorpha</taxon>
        <taxon>Filarioidea</taxon>
        <taxon>Onchocercidae</taxon>
        <taxon>Brugia</taxon>
    </lineage>
</organism>
<dbReference type="Proteomes" id="UP000278627">
    <property type="component" value="Unassembled WGS sequence"/>
</dbReference>
<evidence type="ECO:0000313" key="4">
    <source>
        <dbReference type="WBParaSite" id="BPAG_0000894301-mRNA-1"/>
    </source>
</evidence>
<evidence type="ECO:0000256" key="1">
    <source>
        <dbReference type="SAM" id="SignalP"/>
    </source>
</evidence>
<protein>
    <submittedName>
        <fullName evidence="4">Secreted protein</fullName>
    </submittedName>
</protein>
<gene>
    <name evidence="2" type="ORF">BPAG_LOCUS8905</name>
</gene>
<feature type="chain" id="PRO_5043135258" evidence="1">
    <location>
        <begin position="18"/>
        <end position="212"/>
    </location>
</feature>
<dbReference type="WBParaSite" id="BPAG_0000894301-mRNA-1">
    <property type="protein sequence ID" value="BPAG_0000894301-mRNA-1"/>
    <property type="gene ID" value="BPAG_0000894301"/>
</dbReference>
<sequence>MFIQMLIACLFWNLSCEMRRPYVWVSNWLELNSISALCKRQKIHGNKTEDFKIYVNISKQRICQHKITDSDEETWKVLLNGFFFAFNGFCFGNLYSTKEIHYSVLYGHSVNSKSCIRSIRSSVWPVKGENEIEDNRSLSFVRNGCHIAVSKIDERRRAIVVKHSVVVASPNKSLQENGLQENYIRIEIIIQKYKALGATEIDEVKNERYDFR</sequence>
<proteinExistence type="predicted"/>
<dbReference type="AlphaFoldDB" id="A0A158PR04"/>
<dbReference type="STRING" id="6280.A0A158PR04"/>
<reference evidence="4" key="1">
    <citation type="submission" date="2016-04" db="UniProtKB">
        <authorList>
            <consortium name="WormBaseParasite"/>
        </authorList>
    </citation>
    <scope>IDENTIFICATION</scope>
</reference>
<keyword evidence="3" id="KW-1185">Reference proteome</keyword>
<keyword evidence="1" id="KW-0732">Signal</keyword>
<accession>A0A158PR04</accession>
<reference evidence="2 3" key="2">
    <citation type="submission" date="2018-11" db="EMBL/GenBank/DDBJ databases">
        <authorList>
            <consortium name="Pathogen Informatics"/>
        </authorList>
    </citation>
    <scope>NUCLEOTIDE SEQUENCE [LARGE SCALE GENOMIC DNA]</scope>
</reference>
<evidence type="ECO:0000313" key="3">
    <source>
        <dbReference type="Proteomes" id="UP000278627"/>
    </source>
</evidence>